<evidence type="ECO:0000313" key="3">
    <source>
        <dbReference type="EMBL" id="WEG72400.1"/>
    </source>
</evidence>
<dbReference type="Gene3D" id="1.10.10.2840">
    <property type="entry name" value="PucR C-terminal helix-turn-helix domain"/>
    <property type="match status" value="1"/>
</dbReference>
<dbReference type="InterPro" id="IPR025736">
    <property type="entry name" value="PucR_C-HTH_dom"/>
</dbReference>
<dbReference type="PANTHER" id="PTHR33744">
    <property type="entry name" value="CARBOHYDRATE DIACID REGULATOR"/>
    <property type="match status" value="1"/>
</dbReference>
<dbReference type="PANTHER" id="PTHR33744:SF15">
    <property type="entry name" value="CARBOHYDRATE DIACID REGULATOR"/>
    <property type="match status" value="1"/>
</dbReference>
<name>A0AAF0CT07_9ENTE</name>
<sequence length="346" mass="39545">MISQQLAQKVVNKIMEDVTYNINVMDKHAVIIASGQKERIGTIHQGARKVLETKKRNVILTVTETEKQGINDPLVVDDELIGVIGISGAPDKVEPLKNIVNTLFYFLVAQELEISRGHAKEQTIRQFWETILKPEVSYKQSLQKTALELGYNLSNQSLIIGLRLSTNKPDEALLKLINERLYTRNKESAKNDYFILFQETKESTLSEFINKLASDARVSFIAYSSWNNDIYKCYTQANATMSLATILNINNQIMAHKDYGLYTTLIASRTELGHHSATYSIDNELKETLQSYIRNNGQINDTANELNIHRNTLNYRLNRIAELTQKDPRHFFDLSDLLYELILEDA</sequence>
<dbReference type="KEGG" id="vie:OL234_05290"/>
<dbReference type="AlphaFoldDB" id="A0AAF0CT07"/>
<evidence type="ECO:0000313" key="4">
    <source>
        <dbReference type="Proteomes" id="UP001179647"/>
    </source>
</evidence>
<reference evidence="3" key="1">
    <citation type="submission" date="2022-10" db="EMBL/GenBank/DDBJ databases">
        <title>Vagococcus sp. isolated from poultry meat.</title>
        <authorList>
            <person name="Johansson P."/>
            <person name="Bjorkroth J."/>
        </authorList>
    </citation>
    <scope>NUCLEOTIDE SEQUENCE</scope>
    <source>
        <strain evidence="3">STAA11</strain>
    </source>
</reference>
<dbReference type="RefSeq" id="WP_275468203.1">
    <property type="nucleotide sequence ID" value="NZ_CP110232.1"/>
</dbReference>
<dbReference type="EMBL" id="CP110232">
    <property type="protein sequence ID" value="WEG72400.1"/>
    <property type="molecule type" value="Genomic_DNA"/>
</dbReference>
<dbReference type="InterPro" id="IPR042070">
    <property type="entry name" value="PucR_C-HTH_sf"/>
</dbReference>
<accession>A0AAF0CT07</accession>
<protein>
    <submittedName>
        <fullName evidence="3">Helix-turn-helix domain-containing protein</fullName>
    </submittedName>
</protein>
<feature type="domain" description="Putative sugar diacid recognition" evidence="1">
    <location>
        <begin position="2"/>
        <end position="128"/>
    </location>
</feature>
<dbReference type="InterPro" id="IPR051448">
    <property type="entry name" value="CdaR-like_regulators"/>
</dbReference>
<evidence type="ECO:0000259" key="1">
    <source>
        <dbReference type="Pfam" id="PF05651"/>
    </source>
</evidence>
<keyword evidence="4" id="KW-1185">Reference proteome</keyword>
<dbReference type="Pfam" id="PF13556">
    <property type="entry name" value="HTH_30"/>
    <property type="match status" value="1"/>
</dbReference>
<evidence type="ECO:0000259" key="2">
    <source>
        <dbReference type="Pfam" id="PF13556"/>
    </source>
</evidence>
<organism evidence="3 4">
    <name type="scientific">Vagococcus intermedius</name>
    <dbReference type="NCBI Taxonomy" id="2991418"/>
    <lineage>
        <taxon>Bacteria</taxon>
        <taxon>Bacillati</taxon>
        <taxon>Bacillota</taxon>
        <taxon>Bacilli</taxon>
        <taxon>Lactobacillales</taxon>
        <taxon>Enterococcaceae</taxon>
        <taxon>Vagococcus</taxon>
    </lineage>
</organism>
<proteinExistence type="predicted"/>
<feature type="domain" description="PucR C-terminal helix-turn-helix" evidence="2">
    <location>
        <begin position="285"/>
        <end position="338"/>
    </location>
</feature>
<dbReference type="Proteomes" id="UP001179647">
    <property type="component" value="Chromosome"/>
</dbReference>
<dbReference type="Pfam" id="PF05651">
    <property type="entry name" value="Diacid_rec"/>
    <property type="match status" value="1"/>
</dbReference>
<gene>
    <name evidence="3" type="ORF">OL234_05290</name>
</gene>
<dbReference type="InterPro" id="IPR008599">
    <property type="entry name" value="Diacid_rec"/>
</dbReference>